<dbReference type="PANTHER" id="PTHR38113">
    <property type="match status" value="1"/>
</dbReference>
<evidence type="ECO:0000259" key="2">
    <source>
        <dbReference type="Pfam" id="PF10056"/>
    </source>
</evidence>
<reference evidence="3 4" key="1">
    <citation type="journal article" date="2014" name="BMC Genomics">
        <title>Comparative genome sequencing reveals chemotype-specific gene clusters in the toxigenic black mold Stachybotrys.</title>
        <authorList>
            <person name="Semeiks J."/>
            <person name="Borek D."/>
            <person name="Otwinowski Z."/>
            <person name="Grishin N.V."/>
        </authorList>
    </citation>
    <scope>NUCLEOTIDE SEQUENCE [LARGE SCALE GENOMIC DNA]</scope>
    <source>
        <strain evidence="4">CBS 109288 / IBT 7711</strain>
    </source>
</reference>
<organism evidence="3 4">
    <name type="scientific">Stachybotrys chartarum (strain CBS 109288 / IBT 7711)</name>
    <name type="common">Toxic black mold</name>
    <name type="synonym">Stilbospora chartarum</name>
    <dbReference type="NCBI Taxonomy" id="1280523"/>
    <lineage>
        <taxon>Eukaryota</taxon>
        <taxon>Fungi</taxon>
        <taxon>Dikarya</taxon>
        <taxon>Ascomycota</taxon>
        <taxon>Pezizomycotina</taxon>
        <taxon>Sordariomycetes</taxon>
        <taxon>Hypocreomycetidae</taxon>
        <taxon>Hypocreales</taxon>
        <taxon>Stachybotryaceae</taxon>
        <taxon>Stachybotrys</taxon>
    </lineage>
</organism>
<gene>
    <name evidence="3" type="ORF">S7711_03173</name>
</gene>
<accession>A0A084AWK8</accession>
<dbReference type="EMBL" id="KL648516">
    <property type="protein sequence ID" value="KEY69687.1"/>
    <property type="molecule type" value="Genomic_DNA"/>
</dbReference>
<dbReference type="OrthoDB" id="5288828at2759"/>
<feature type="compositionally biased region" description="Basic and acidic residues" evidence="1">
    <location>
        <begin position="398"/>
        <end position="408"/>
    </location>
</feature>
<feature type="compositionally biased region" description="Acidic residues" evidence="1">
    <location>
        <begin position="287"/>
        <end position="297"/>
    </location>
</feature>
<keyword evidence="4" id="KW-1185">Reference proteome</keyword>
<evidence type="ECO:0000256" key="1">
    <source>
        <dbReference type="SAM" id="MobiDB-lite"/>
    </source>
</evidence>
<dbReference type="Proteomes" id="UP000028045">
    <property type="component" value="Unassembled WGS sequence"/>
</dbReference>
<feature type="compositionally biased region" description="Polar residues" evidence="1">
    <location>
        <begin position="782"/>
        <end position="791"/>
    </location>
</feature>
<dbReference type="InterPro" id="IPR018744">
    <property type="entry name" value="DUF2293"/>
</dbReference>
<name>A0A084AWK8_STACB</name>
<dbReference type="HOGENOM" id="CLU_006657_0_0_1"/>
<dbReference type="PANTHER" id="PTHR38113:SF1">
    <property type="entry name" value="DUF2293 DOMAIN-CONTAINING PROTEIN"/>
    <property type="match status" value="1"/>
</dbReference>
<sequence>MAREKRALPAAVTRGPKERHRKANRPQYDRRAPVPVGFVAKPAIPKLKHHTYLELVENKDKKQKRLEFEITSKKTPPPGFEFVPIGNPELTTACKELSRERDAMMFIVSDTRDSDPNPIAHQMNRIGHHIRESIVEEARANLNHWPLVGNTPLKTNGLPEPIPTSQEEYNRQVDAVLRDLFPRIPHTDRQMIIEHAFDLRSSSRGANKPVGLSADIPLSRRVQLAVLAHIRHSHTRYDTLLKETSWQNSRKVVEQLCLDILVKWRGDEESGRDQLDEILREVVVISDSEEDESDTDPSEPSSMDIDVAPTPSVPTMLPPTASHPPGLDRHRTPKSGSKKKGAAKNKANKKAKAAGTHARTADKSSQRGFKRYQQAWNDAVQRSRDENCAPCPAAGNPDFHHGHPDASQDLSQEIHYRNGSGSHTTGPDSHGYFSVRSRPPPAPGLQSAFVPSGQPIYEKVTSMGHEQPSGVPTFGQWNNSVSRPVQDLLVRSIEPGSPTSMQPSFVRSLPPREDVPANPSFVPVMHRRGNLDSTPADPPSGLNAPFNRRVVSDGHASETMFPGGFIEVHSSNPQLPRAYPGRVPPRHDDFHGPATPTRASGLQYERREVPRAANDVPVGDVARHPVVIMEDRGGFYERVRPAESSVSHDPNRHPQLHQLPSNAQVLAEPRRIVSMDGGQRIYWEREDVHAAGVTPFSTTSANLPAKHGRHEAETRGILAEQSYDIRHNNLERPHPVRQPLPREGYMVPAPPSFQRLENPHGAHGHPAQAHMEPGRHHRNGPPVQNGSNRGQDNLRRRQPEHVIVLD</sequence>
<evidence type="ECO:0000313" key="3">
    <source>
        <dbReference type="EMBL" id="KEY69687.1"/>
    </source>
</evidence>
<dbReference type="Pfam" id="PF10056">
    <property type="entry name" value="DUF2293"/>
    <property type="match status" value="1"/>
</dbReference>
<feature type="compositionally biased region" description="Basic residues" evidence="1">
    <location>
        <begin position="331"/>
        <end position="352"/>
    </location>
</feature>
<feature type="domain" description="DUF2293" evidence="2">
    <location>
        <begin position="177"/>
        <end position="265"/>
    </location>
</feature>
<dbReference type="AlphaFoldDB" id="A0A084AWK8"/>
<feature type="region of interest" description="Disordered" evidence="1">
    <location>
        <begin position="1"/>
        <end position="33"/>
    </location>
</feature>
<feature type="region of interest" description="Disordered" evidence="1">
    <location>
        <begin position="749"/>
        <end position="806"/>
    </location>
</feature>
<protein>
    <recommendedName>
        <fullName evidence="2">DUF2293 domain-containing protein</fullName>
    </recommendedName>
</protein>
<feature type="region of interest" description="Disordered" evidence="1">
    <location>
        <begin position="494"/>
        <end position="513"/>
    </location>
</feature>
<feature type="compositionally biased region" description="Low complexity" evidence="1">
    <location>
        <begin position="759"/>
        <end position="770"/>
    </location>
</feature>
<evidence type="ECO:0000313" key="4">
    <source>
        <dbReference type="Proteomes" id="UP000028045"/>
    </source>
</evidence>
<proteinExistence type="predicted"/>
<feature type="region of interest" description="Disordered" evidence="1">
    <location>
        <begin position="283"/>
        <end position="408"/>
    </location>
</feature>